<dbReference type="OrthoDB" id="26730at10239"/>
<dbReference type="InterPro" id="IPR021739">
    <property type="entry name" value="SaV-like"/>
</dbReference>
<evidence type="ECO:0000313" key="2">
    <source>
        <dbReference type="Proteomes" id="UP000225660"/>
    </source>
</evidence>
<evidence type="ECO:0008006" key="3">
    <source>
        <dbReference type="Google" id="ProtNLM"/>
    </source>
</evidence>
<dbReference type="Pfam" id="PF11753">
    <property type="entry name" value="DUF3310"/>
    <property type="match status" value="1"/>
</dbReference>
<dbReference type="Proteomes" id="UP000225660">
    <property type="component" value="Segment"/>
</dbReference>
<sequence length="228" mass="26270">MVKTEQKQMSSVQNIRCFTIKMSADRIGQHPKIPNNHHFIHSKGESFMGLKMWIKKKLGLVYPSDVLRDKPGGFIDTTAFGTMPVNQIKPKQGGSNMADTYAEAMINKTNYPDADPEMTFEVQRSTLDKLAEEYKKTMDKVDKNENVHDVHQDVINKPRHYHQGGFDALYVIERKFGRVVLRGFYIGNIIKYILRFEQKNGVEDLKKARFYLDKLIELEEGSAPDQRG</sequence>
<keyword evidence="2" id="KW-1185">Reference proteome</keyword>
<proteinExistence type="predicted"/>
<name>A0A1U9WQP3_9CAUD</name>
<dbReference type="EMBL" id="KY565347">
    <property type="protein sequence ID" value="AQY55101.1"/>
    <property type="molecule type" value="Genomic_DNA"/>
</dbReference>
<organism evidence="1 2">
    <name type="scientific">Geobacillus phage TP-84</name>
    <dbReference type="NCBI Taxonomy" id="1965361"/>
    <lineage>
        <taxon>Viruses</taxon>
        <taxon>Duplodnaviria</taxon>
        <taxon>Heunggongvirae</taxon>
        <taxon>Uroviricota</taxon>
        <taxon>Caudoviricetes</taxon>
        <taxon>Saundersvirus</taxon>
        <taxon>Saundersvirus Tp84</taxon>
    </lineage>
</organism>
<dbReference type="RefSeq" id="YP_009600048.1">
    <property type="nucleotide sequence ID" value="NC_041918.2"/>
</dbReference>
<evidence type="ECO:0000313" key="1">
    <source>
        <dbReference type="EMBL" id="AQY55101.1"/>
    </source>
</evidence>
<reference evidence="1" key="1">
    <citation type="submission" date="2017-10" db="EMBL/GenBank/DDBJ databases">
        <title>Sequence, genome organization and annotation of the thermophilic 47,7-kb bacterophage TO-84 that infects Geobacillus stearothermophilus.</title>
        <authorList>
            <person name="Skowron P.M."/>
            <person name="Kropinski A."/>
            <person name="Los M."/>
        </authorList>
    </citation>
    <scope>NUCLEOTIDE SEQUENCE [LARGE SCALE GENOMIC DNA]</scope>
</reference>
<protein>
    <recommendedName>
        <fullName evidence="3">DUF3310 domain-containing protein</fullName>
    </recommendedName>
</protein>
<accession>A0A1U9WQP3</accession>
<dbReference type="KEGG" id="vg:40075810"/>
<dbReference type="GeneID" id="40075810"/>